<dbReference type="InterPro" id="IPR036396">
    <property type="entry name" value="Cyt_P450_sf"/>
</dbReference>
<dbReference type="GO" id="GO:0016705">
    <property type="term" value="F:oxidoreductase activity, acting on paired donors, with incorporation or reduction of molecular oxygen"/>
    <property type="evidence" value="ECO:0007669"/>
    <property type="project" value="InterPro"/>
</dbReference>
<dbReference type="Pfam" id="PF00067">
    <property type="entry name" value="p450"/>
    <property type="match status" value="1"/>
</dbReference>
<organism evidence="11 12">
    <name type="scientific">Ceriporiopsis subvermispora (strain B)</name>
    <name type="common">White-rot fungus</name>
    <name type="synonym">Gelatoporia subvermispora</name>
    <dbReference type="NCBI Taxonomy" id="914234"/>
    <lineage>
        <taxon>Eukaryota</taxon>
        <taxon>Fungi</taxon>
        <taxon>Dikarya</taxon>
        <taxon>Basidiomycota</taxon>
        <taxon>Agaricomycotina</taxon>
        <taxon>Agaricomycetes</taxon>
        <taxon>Polyporales</taxon>
        <taxon>Gelatoporiaceae</taxon>
        <taxon>Gelatoporia</taxon>
    </lineage>
</organism>
<dbReference type="InterPro" id="IPR001128">
    <property type="entry name" value="Cyt_P450"/>
</dbReference>
<dbReference type="Proteomes" id="UP000016930">
    <property type="component" value="Unassembled WGS sequence"/>
</dbReference>
<sequence length="532" mass="59545">MYMTHLNLINAFALVVTVWGLSQIARIVRRRWHTTPLRGPPSPSFLYGIKQVEAKQRQTHGVYNPWVATYGGAFRVAAPMGTTRIVLTDPKAVAHVLSQDTWGYTHPGPEKAAIEAVLGPGILWVDGHRHQSQRKALAPAFSNTAIRGLTSVYFDSAYKVKFTWDSQIQISHDDYAIIDVEDWMNRVSLDTIGIAGFSYDFGTLSGKQAPVADILERVSRQKSTFGLIAMIALAMVFPWVLNIPTERHVLLKRLHASMEDIAQELLDSNRKEADGTAMMDNSIMRLLLKAESVEGNKRMSQEEIISQMKVLIIGGYESTSISITWALIELCRRPDAQERLRKELSQYSSADPTWEDLTHGLPYLDAVVQETLRLHPPVGQSARVAVNDDVVPLSTPVQTAKGTFVDRLHIARGEIITIPTGFINRHEALWGPDGAEFKLERWLEEGGVPKLAQEIKGYRHLLTFWDGPRMCLGRGFALTEFKAVLSVLVRSYTFELPGGPETKFVMTRGLSPRPMVEGQDDGLVPLRVRRVE</sequence>
<keyword evidence="6" id="KW-0560">Oxidoreductase</keyword>
<gene>
    <name evidence="11" type="ORF">CERSUDRAFT_119356</name>
</gene>
<keyword evidence="12" id="KW-1185">Reference proteome</keyword>
<evidence type="ECO:0000256" key="7">
    <source>
        <dbReference type="ARBA" id="ARBA00023004"/>
    </source>
</evidence>
<dbReference type="GO" id="GO:0005506">
    <property type="term" value="F:iron ion binding"/>
    <property type="evidence" value="ECO:0007669"/>
    <property type="project" value="InterPro"/>
</dbReference>
<evidence type="ECO:0000256" key="3">
    <source>
        <dbReference type="ARBA" id="ARBA00010617"/>
    </source>
</evidence>
<dbReference type="OrthoDB" id="1470350at2759"/>
<dbReference type="InterPro" id="IPR050121">
    <property type="entry name" value="Cytochrome_P450_monoxygenase"/>
</dbReference>
<dbReference type="HOGENOM" id="CLU_001570_5_11_1"/>
<dbReference type="EMBL" id="KB445815">
    <property type="protein sequence ID" value="EMD31778.1"/>
    <property type="molecule type" value="Genomic_DNA"/>
</dbReference>
<proteinExistence type="inferred from homology"/>
<evidence type="ECO:0000256" key="1">
    <source>
        <dbReference type="ARBA" id="ARBA00001971"/>
    </source>
</evidence>
<name>M2Q4P2_CERS8</name>
<keyword evidence="10" id="KW-1133">Transmembrane helix</keyword>
<evidence type="ECO:0000256" key="4">
    <source>
        <dbReference type="ARBA" id="ARBA00022617"/>
    </source>
</evidence>
<feature type="transmembrane region" description="Helical" evidence="10">
    <location>
        <begin position="6"/>
        <end position="28"/>
    </location>
</feature>
<reference evidence="11 12" key="1">
    <citation type="journal article" date="2012" name="Proc. Natl. Acad. Sci. U.S.A.">
        <title>Comparative genomics of Ceriporiopsis subvermispora and Phanerochaete chrysosporium provide insight into selective ligninolysis.</title>
        <authorList>
            <person name="Fernandez-Fueyo E."/>
            <person name="Ruiz-Duenas F.J."/>
            <person name="Ferreira P."/>
            <person name="Floudas D."/>
            <person name="Hibbett D.S."/>
            <person name="Canessa P."/>
            <person name="Larrondo L.F."/>
            <person name="James T.Y."/>
            <person name="Seelenfreund D."/>
            <person name="Lobos S."/>
            <person name="Polanco R."/>
            <person name="Tello M."/>
            <person name="Honda Y."/>
            <person name="Watanabe T."/>
            <person name="Watanabe T."/>
            <person name="Ryu J.S."/>
            <person name="Kubicek C.P."/>
            <person name="Schmoll M."/>
            <person name="Gaskell J."/>
            <person name="Hammel K.E."/>
            <person name="St John F.J."/>
            <person name="Vanden Wymelenberg A."/>
            <person name="Sabat G."/>
            <person name="Splinter BonDurant S."/>
            <person name="Syed K."/>
            <person name="Yadav J.S."/>
            <person name="Doddapaneni H."/>
            <person name="Subramanian V."/>
            <person name="Lavin J.L."/>
            <person name="Oguiza J.A."/>
            <person name="Perez G."/>
            <person name="Pisabarro A.G."/>
            <person name="Ramirez L."/>
            <person name="Santoyo F."/>
            <person name="Master E."/>
            <person name="Coutinho P.M."/>
            <person name="Henrissat B."/>
            <person name="Lombard V."/>
            <person name="Magnuson J.K."/>
            <person name="Kuees U."/>
            <person name="Hori C."/>
            <person name="Igarashi K."/>
            <person name="Samejima M."/>
            <person name="Held B.W."/>
            <person name="Barry K.W."/>
            <person name="LaButti K.M."/>
            <person name="Lapidus A."/>
            <person name="Lindquist E.A."/>
            <person name="Lucas S.M."/>
            <person name="Riley R."/>
            <person name="Salamov A.A."/>
            <person name="Hoffmeister D."/>
            <person name="Schwenk D."/>
            <person name="Hadar Y."/>
            <person name="Yarden O."/>
            <person name="de Vries R.P."/>
            <person name="Wiebenga A."/>
            <person name="Stenlid J."/>
            <person name="Eastwood D."/>
            <person name="Grigoriev I.V."/>
            <person name="Berka R.M."/>
            <person name="Blanchette R.A."/>
            <person name="Kersten P."/>
            <person name="Martinez A.T."/>
            <person name="Vicuna R."/>
            <person name="Cullen D."/>
        </authorList>
    </citation>
    <scope>NUCLEOTIDE SEQUENCE [LARGE SCALE GENOMIC DNA]</scope>
    <source>
        <strain evidence="11 12">B</strain>
    </source>
</reference>
<keyword evidence="7 9" id="KW-0408">Iron</keyword>
<evidence type="ECO:0000256" key="6">
    <source>
        <dbReference type="ARBA" id="ARBA00023002"/>
    </source>
</evidence>
<keyword evidence="10" id="KW-0812">Transmembrane</keyword>
<keyword evidence="8" id="KW-0503">Monooxygenase</keyword>
<feature type="binding site" description="axial binding residue" evidence="9">
    <location>
        <position position="471"/>
    </location>
    <ligand>
        <name>heme</name>
        <dbReference type="ChEBI" id="CHEBI:30413"/>
    </ligand>
    <ligandPart>
        <name>Fe</name>
        <dbReference type="ChEBI" id="CHEBI:18248"/>
    </ligandPart>
</feature>
<evidence type="ECO:0000256" key="5">
    <source>
        <dbReference type="ARBA" id="ARBA00022723"/>
    </source>
</evidence>
<keyword evidence="10" id="KW-0472">Membrane</keyword>
<protein>
    <recommendedName>
        <fullName evidence="13">Cytochrome P450</fullName>
    </recommendedName>
</protein>
<evidence type="ECO:0008006" key="13">
    <source>
        <dbReference type="Google" id="ProtNLM"/>
    </source>
</evidence>
<dbReference type="STRING" id="914234.M2Q4P2"/>
<evidence type="ECO:0000256" key="2">
    <source>
        <dbReference type="ARBA" id="ARBA00005179"/>
    </source>
</evidence>
<evidence type="ECO:0000313" key="12">
    <source>
        <dbReference type="Proteomes" id="UP000016930"/>
    </source>
</evidence>
<dbReference type="SUPFAM" id="SSF48264">
    <property type="entry name" value="Cytochrome P450"/>
    <property type="match status" value="1"/>
</dbReference>
<evidence type="ECO:0000256" key="9">
    <source>
        <dbReference type="PIRSR" id="PIRSR602403-1"/>
    </source>
</evidence>
<feature type="transmembrane region" description="Helical" evidence="10">
    <location>
        <begin position="224"/>
        <end position="241"/>
    </location>
</feature>
<accession>M2Q4P2</accession>
<dbReference type="GO" id="GO:0004497">
    <property type="term" value="F:monooxygenase activity"/>
    <property type="evidence" value="ECO:0007669"/>
    <property type="project" value="UniProtKB-KW"/>
</dbReference>
<dbReference type="PANTHER" id="PTHR24305">
    <property type="entry name" value="CYTOCHROME P450"/>
    <property type="match status" value="1"/>
</dbReference>
<dbReference type="PRINTS" id="PR00385">
    <property type="entry name" value="P450"/>
</dbReference>
<dbReference type="PANTHER" id="PTHR24305:SF166">
    <property type="entry name" value="CYTOCHROME P450 12A4, MITOCHONDRIAL-RELATED"/>
    <property type="match status" value="1"/>
</dbReference>
<comment type="cofactor">
    <cofactor evidence="1 9">
        <name>heme</name>
        <dbReference type="ChEBI" id="CHEBI:30413"/>
    </cofactor>
</comment>
<dbReference type="InterPro" id="IPR002403">
    <property type="entry name" value="Cyt_P450_E_grp-IV"/>
</dbReference>
<dbReference type="GO" id="GO:0020037">
    <property type="term" value="F:heme binding"/>
    <property type="evidence" value="ECO:0007669"/>
    <property type="project" value="InterPro"/>
</dbReference>
<dbReference type="Gene3D" id="1.10.630.10">
    <property type="entry name" value="Cytochrome P450"/>
    <property type="match status" value="1"/>
</dbReference>
<evidence type="ECO:0000256" key="8">
    <source>
        <dbReference type="ARBA" id="ARBA00023033"/>
    </source>
</evidence>
<dbReference type="PRINTS" id="PR00465">
    <property type="entry name" value="EP450IV"/>
</dbReference>
<dbReference type="AlphaFoldDB" id="M2Q4P2"/>
<evidence type="ECO:0000313" key="11">
    <source>
        <dbReference type="EMBL" id="EMD31778.1"/>
    </source>
</evidence>
<comment type="pathway">
    <text evidence="2">Secondary metabolite biosynthesis.</text>
</comment>
<comment type="similarity">
    <text evidence="3">Belongs to the cytochrome P450 family.</text>
</comment>
<keyword evidence="5 9" id="KW-0479">Metal-binding</keyword>
<evidence type="ECO:0000256" key="10">
    <source>
        <dbReference type="SAM" id="Phobius"/>
    </source>
</evidence>
<keyword evidence="4 9" id="KW-0349">Heme</keyword>